<keyword evidence="2" id="KW-1185">Reference proteome</keyword>
<dbReference type="EMBL" id="CABVQG010000015">
    <property type="protein sequence ID" value="VWC85918.1"/>
    <property type="molecule type" value="Genomic_DNA"/>
</dbReference>
<name>A0ABY6XUS2_9BURK</name>
<protein>
    <submittedName>
        <fullName evidence="1">Uncharacterized protein</fullName>
    </submittedName>
</protein>
<gene>
    <name evidence="1" type="ORF">BLA17378_04236</name>
</gene>
<reference evidence="1 2" key="1">
    <citation type="submission" date="2019-09" db="EMBL/GenBank/DDBJ databases">
        <authorList>
            <person name="Depoorter E."/>
        </authorList>
    </citation>
    <scope>NUCLEOTIDE SEQUENCE [LARGE SCALE GENOMIC DNA]</scope>
    <source>
        <strain evidence="1 2">R-17378</strain>
    </source>
</reference>
<organism evidence="1 2">
    <name type="scientific">Burkholderia aenigmatica</name>
    <dbReference type="NCBI Taxonomy" id="2015348"/>
    <lineage>
        <taxon>Bacteria</taxon>
        <taxon>Pseudomonadati</taxon>
        <taxon>Pseudomonadota</taxon>
        <taxon>Betaproteobacteria</taxon>
        <taxon>Burkholderiales</taxon>
        <taxon>Burkholderiaceae</taxon>
        <taxon>Burkholderia</taxon>
        <taxon>Burkholderia cepacia complex</taxon>
    </lineage>
</organism>
<sequence>MNYPHAHYRSLPPKGAVAVHGRLCKAGRLRGRGAMLREFPATPLGAAQREAT</sequence>
<evidence type="ECO:0000313" key="1">
    <source>
        <dbReference type="EMBL" id="VWC85918.1"/>
    </source>
</evidence>
<comment type="caution">
    <text evidence="1">The sequence shown here is derived from an EMBL/GenBank/DDBJ whole genome shotgun (WGS) entry which is preliminary data.</text>
</comment>
<evidence type="ECO:0000313" key="2">
    <source>
        <dbReference type="Proteomes" id="UP000494120"/>
    </source>
</evidence>
<dbReference type="Proteomes" id="UP000494120">
    <property type="component" value="Unassembled WGS sequence"/>
</dbReference>
<accession>A0ABY6XUS2</accession>
<proteinExistence type="predicted"/>